<protein>
    <submittedName>
        <fullName evidence="6">IclR family transcriptional regulator</fullName>
    </submittedName>
</protein>
<dbReference type="RefSeq" id="WP_185684929.1">
    <property type="nucleotide sequence ID" value="NZ_JACLAU010000055.1"/>
</dbReference>
<dbReference type="GO" id="GO:0003700">
    <property type="term" value="F:DNA-binding transcription factor activity"/>
    <property type="evidence" value="ECO:0007669"/>
    <property type="project" value="TreeGrafter"/>
</dbReference>
<dbReference type="Proteomes" id="UP000520156">
    <property type="component" value="Unassembled WGS sequence"/>
</dbReference>
<evidence type="ECO:0000256" key="2">
    <source>
        <dbReference type="ARBA" id="ARBA00023125"/>
    </source>
</evidence>
<evidence type="ECO:0000259" key="4">
    <source>
        <dbReference type="PROSITE" id="PS51077"/>
    </source>
</evidence>
<evidence type="ECO:0000256" key="1">
    <source>
        <dbReference type="ARBA" id="ARBA00023015"/>
    </source>
</evidence>
<dbReference type="GO" id="GO:0045892">
    <property type="term" value="P:negative regulation of DNA-templated transcription"/>
    <property type="evidence" value="ECO:0007669"/>
    <property type="project" value="TreeGrafter"/>
</dbReference>
<dbReference type="EMBL" id="JACLAU010000055">
    <property type="protein sequence ID" value="MBC2653553.1"/>
    <property type="molecule type" value="Genomic_DNA"/>
</dbReference>
<name>A0A7X1KDR7_9SPHN</name>
<dbReference type="SUPFAM" id="SSF46785">
    <property type="entry name" value="Winged helix' DNA-binding domain"/>
    <property type="match status" value="1"/>
</dbReference>
<dbReference type="AlphaFoldDB" id="A0A7X1KDR7"/>
<keyword evidence="2" id="KW-0238">DNA-binding</keyword>
<evidence type="ECO:0000259" key="5">
    <source>
        <dbReference type="PROSITE" id="PS51078"/>
    </source>
</evidence>
<evidence type="ECO:0000313" key="7">
    <source>
        <dbReference type="Proteomes" id="UP000520156"/>
    </source>
</evidence>
<proteinExistence type="predicted"/>
<dbReference type="InterPro" id="IPR029016">
    <property type="entry name" value="GAF-like_dom_sf"/>
</dbReference>
<evidence type="ECO:0000313" key="6">
    <source>
        <dbReference type="EMBL" id="MBC2653553.1"/>
    </source>
</evidence>
<dbReference type="InterPro" id="IPR014757">
    <property type="entry name" value="Tscrpt_reg_IclR_C"/>
</dbReference>
<gene>
    <name evidence="6" type="ORF">H7F49_17875</name>
</gene>
<dbReference type="Gene3D" id="1.10.10.10">
    <property type="entry name" value="Winged helix-like DNA-binding domain superfamily/Winged helix DNA-binding domain"/>
    <property type="match status" value="1"/>
</dbReference>
<dbReference type="SUPFAM" id="SSF55781">
    <property type="entry name" value="GAF domain-like"/>
    <property type="match status" value="1"/>
</dbReference>
<sequence length="229" mass="25416">MRTLDIIEFVVARTEPVQAQEVANALGIPMSSMSYLLSTLCDRNYLVRDGRRYSPGPGLLRLRTPEASLSLEDRFAPMLRAVRTELNETVSLFGLDGWDARVLVTEASGQSLRYAIDPGERRPLHALAGGKALLASLPDDELARYFRESVRERFTGRTLVDEEELRAEIAMVRSTGFAEAREESQSGICSLARPIVLPGQPICSVSIAVPSVRYTDQLRASAKALLRHW</sequence>
<dbReference type="PANTHER" id="PTHR30136">
    <property type="entry name" value="HELIX-TURN-HELIX TRANSCRIPTIONAL REGULATOR, ICLR FAMILY"/>
    <property type="match status" value="1"/>
</dbReference>
<dbReference type="PROSITE" id="PS51078">
    <property type="entry name" value="ICLR_ED"/>
    <property type="match status" value="1"/>
</dbReference>
<feature type="domain" description="IclR-ED" evidence="5">
    <location>
        <begin position="58"/>
        <end position="229"/>
    </location>
</feature>
<keyword evidence="7" id="KW-1185">Reference proteome</keyword>
<evidence type="ECO:0000256" key="3">
    <source>
        <dbReference type="ARBA" id="ARBA00023163"/>
    </source>
</evidence>
<keyword evidence="3" id="KW-0804">Transcription</keyword>
<reference evidence="6 7" key="1">
    <citation type="submission" date="2020-08" db="EMBL/GenBank/DDBJ databases">
        <title>The genome sequence of Novosphingobium flavum 4Y4.</title>
        <authorList>
            <person name="Liu Y."/>
        </authorList>
    </citation>
    <scope>NUCLEOTIDE SEQUENCE [LARGE SCALE GENOMIC DNA]</scope>
    <source>
        <strain evidence="6 7">4Y4</strain>
    </source>
</reference>
<accession>A0A7X1KDR7</accession>
<dbReference type="Pfam" id="PF09339">
    <property type="entry name" value="HTH_IclR"/>
    <property type="match status" value="1"/>
</dbReference>
<organism evidence="6 7">
    <name type="scientific">Novosphingobium aerophilum</name>
    <dbReference type="NCBI Taxonomy" id="2839843"/>
    <lineage>
        <taxon>Bacteria</taxon>
        <taxon>Pseudomonadati</taxon>
        <taxon>Pseudomonadota</taxon>
        <taxon>Alphaproteobacteria</taxon>
        <taxon>Sphingomonadales</taxon>
        <taxon>Sphingomonadaceae</taxon>
        <taxon>Novosphingobium</taxon>
    </lineage>
</organism>
<dbReference type="PANTHER" id="PTHR30136:SF24">
    <property type="entry name" value="HTH-TYPE TRANSCRIPTIONAL REPRESSOR ALLR"/>
    <property type="match status" value="1"/>
</dbReference>
<dbReference type="Pfam" id="PF01614">
    <property type="entry name" value="IclR_C"/>
    <property type="match status" value="1"/>
</dbReference>
<dbReference type="InterPro" id="IPR036388">
    <property type="entry name" value="WH-like_DNA-bd_sf"/>
</dbReference>
<dbReference type="GO" id="GO:0003677">
    <property type="term" value="F:DNA binding"/>
    <property type="evidence" value="ECO:0007669"/>
    <property type="project" value="UniProtKB-KW"/>
</dbReference>
<dbReference type="Gene3D" id="3.30.450.40">
    <property type="match status" value="1"/>
</dbReference>
<dbReference type="InterPro" id="IPR036390">
    <property type="entry name" value="WH_DNA-bd_sf"/>
</dbReference>
<comment type="caution">
    <text evidence="6">The sequence shown here is derived from an EMBL/GenBank/DDBJ whole genome shotgun (WGS) entry which is preliminary data.</text>
</comment>
<dbReference type="PROSITE" id="PS51077">
    <property type="entry name" value="HTH_ICLR"/>
    <property type="match status" value="1"/>
</dbReference>
<keyword evidence="1" id="KW-0805">Transcription regulation</keyword>
<dbReference type="InterPro" id="IPR005471">
    <property type="entry name" value="Tscrpt_reg_IclR_N"/>
</dbReference>
<dbReference type="InterPro" id="IPR050707">
    <property type="entry name" value="HTH_MetabolicPath_Reg"/>
</dbReference>
<feature type="domain" description="HTH iclR-type" evidence="4">
    <location>
        <begin position="1"/>
        <end position="57"/>
    </location>
</feature>